<dbReference type="GO" id="GO:0004722">
    <property type="term" value="F:protein serine/threonine phosphatase activity"/>
    <property type="evidence" value="ECO:0007669"/>
    <property type="project" value="InterPro"/>
</dbReference>
<dbReference type="InParanoid" id="E1Z985"/>
<dbReference type="SUPFAM" id="SSF81606">
    <property type="entry name" value="PP2C-like"/>
    <property type="match status" value="1"/>
</dbReference>
<dbReference type="InterPro" id="IPR036457">
    <property type="entry name" value="PPM-type-like_dom_sf"/>
</dbReference>
<dbReference type="PANTHER" id="PTHR47992">
    <property type="entry name" value="PROTEIN PHOSPHATASE"/>
    <property type="match status" value="1"/>
</dbReference>
<evidence type="ECO:0000256" key="1">
    <source>
        <dbReference type="SAM" id="MobiDB-lite"/>
    </source>
</evidence>
<feature type="compositionally biased region" description="Polar residues" evidence="1">
    <location>
        <begin position="462"/>
        <end position="489"/>
    </location>
</feature>
<gene>
    <name evidence="3" type="ORF">CHLNCDRAFT_142989</name>
</gene>
<dbReference type="eggNOG" id="KOG0698">
    <property type="taxonomic scope" value="Eukaryota"/>
</dbReference>
<organism evidence="4">
    <name type="scientific">Chlorella variabilis</name>
    <name type="common">Green alga</name>
    <dbReference type="NCBI Taxonomy" id="554065"/>
    <lineage>
        <taxon>Eukaryota</taxon>
        <taxon>Viridiplantae</taxon>
        <taxon>Chlorophyta</taxon>
        <taxon>core chlorophytes</taxon>
        <taxon>Trebouxiophyceae</taxon>
        <taxon>Chlorellales</taxon>
        <taxon>Chlorellaceae</taxon>
        <taxon>Chlorella clade</taxon>
        <taxon>Chlorella</taxon>
    </lineage>
</organism>
<evidence type="ECO:0000313" key="4">
    <source>
        <dbReference type="Proteomes" id="UP000008141"/>
    </source>
</evidence>
<feature type="compositionally biased region" description="Polar residues" evidence="1">
    <location>
        <begin position="12"/>
        <end position="23"/>
    </location>
</feature>
<dbReference type="InterPro" id="IPR015655">
    <property type="entry name" value="PP2C"/>
</dbReference>
<evidence type="ECO:0000313" key="3">
    <source>
        <dbReference type="EMBL" id="EFN57734.1"/>
    </source>
</evidence>
<dbReference type="OrthoDB" id="10264738at2759"/>
<protein>
    <recommendedName>
        <fullName evidence="2">PPM-type phosphatase domain-containing protein</fullName>
    </recommendedName>
</protein>
<sequence length="513" mass="53042">MDAPADYKEASPATSTPAGLEDGQQNSAFKESFHVAFAVTKDEDVSVVRGDKSFSSGMSLYAVADGHNGSVVARHVGLMLPDELERQLGSGAAAADDAAVRQALARTFVATDAAVCQQFQQAGCTLTVAVLSGDVLTLANVGDSTAILDTGAEVVQLTADHRIGQNAGEFARLEQAGGRLARLNEYGAGPSSCVTDGVGPVRLWPGGIMVARGIGDRDVGDILLPNPHIRQVRVPPSGARLILASDGLWDTMPAGRVARVLRAHGSAKAAATQAVTSVAACRGGLFADDVTVVVLDILPPGCADFREVCAKFGGRLRTALSNPNLSTLVEEMVQPPQLRAPPKRGLFACFSKPAVADDESRPRGAQYTPSSSLGNGQYTPSSSLHGGSERSMRGGVVRDPSVRGCKRATTVDVVHDADTAYWTAADFGRAPSSSACSRSSSMGHAPPRDVVEGLAFGLSHSSLTSEEGASQELQRSLSKGSPQAASRKNSGAPAAGERKCHGGHAAATLLCHA</sequence>
<dbReference type="SMART" id="SM00332">
    <property type="entry name" value="PP2Cc"/>
    <property type="match status" value="1"/>
</dbReference>
<feature type="domain" description="PPM-type phosphatase" evidence="2">
    <location>
        <begin position="42"/>
        <end position="297"/>
    </location>
</feature>
<keyword evidence="4" id="KW-1185">Reference proteome</keyword>
<dbReference type="CDD" id="cd00143">
    <property type="entry name" value="PP2Cc"/>
    <property type="match status" value="1"/>
</dbReference>
<dbReference type="Proteomes" id="UP000008141">
    <property type="component" value="Unassembled WGS sequence"/>
</dbReference>
<accession>E1Z985</accession>
<name>E1Z985_CHLVA</name>
<dbReference type="Gene3D" id="3.60.40.10">
    <property type="entry name" value="PPM-type phosphatase domain"/>
    <property type="match status" value="1"/>
</dbReference>
<evidence type="ECO:0000259" key="2">
    <source>
        <dbReference type="PROSITE" id="PS51746"/>
    </source>
</evidence>
<dbReference type="Pfam" id="PF00481">
    <property type="entry name" value="PP2C"/>
    <property type="match status" value="1"/>
</dbReference>
<feature type="region of interest" description="Disordered" evidence="1">
    <location>
        <begin position="1"/>
        <end position="23"/>
    </location>
</feature>
<dbReference type="EMBL" id="GL433839">
    <property type="protein sequence ID" value="EFN57734.1"/>
    <property type="molecule type" value="Genomic_DNA"/>
</dbReference>
<dbReference type="SMART" id="SM00331">
    <property type="entry name" value="PP2C_SIG"/>
    <property type="match status" value="1"/>
</dbReference>
<dbReference type="GeneID" id="17357216"/>
<reference evidence="3 4" key="1">
    <citation type="journal article" date="2010" name="Plant Cell">
        <title>The Chlorella variabilis NC64A genome reveals adaptation to photosymbiosis, coevolution with viruses, and cryptic sex.</title>
        <authorList>
            <person name="Blanc G."/>
            <person name="Duncan G."/>
            <person name="Agarkova I."/>
            <person name="Borodovsky M."/>
            <person name="Gurnon J."/>
            <person name="Kuo A."/>
            <person name="Lindquist E."/>
            <person name="Lucas S."/>
            <person name="Pangilinan J."/>
            <person name="Polle J."/>
            <person name="Salamov A."/>
            <person name="Terry A."/>
            <person name="Yamada T."/>
            <person name="Dunigan D.D."/>
            <person name="Grigoriev I.V."/>
            <person name="Claverie J.M."/>
            <person name="Van Etten J.L."/>
        </authorList>
    </citation>
    <scope>NUCLEOTIDE SEQUENCE [LARGE SCALE GENOMIC DNA]</scope>
    <source>
        <strain evidence="3 4">NC64A</strain>
    </source>
</reference>
<dbReference type="InterPro" id="IPR001932">
    <property type="entry name" value="PPM-type_phosphatase-like_dom"/>
</dbReference>
<feature type="region of interest" description="Disordered" evidence="1">
    <location>
        <begin position="462"/>
        <end position="499"/>
    </location>
</feature>
<dbReference type="KEGG" id="cvr:CHLNCDRAFT_142989"/>
<dbReference type="RefSeq" id="XP_005849836.1">
    <property type="nucleotide sequence ID" value="XM_005849774.1"/>
</dbReference>
<feature type="compositionally biased region" description="Polar residues" evidence="1">
    <location>
        <begin position="367"/>
        <end position="385"/>
    </location>
</feature>
<dbReference type="FunCoup" id="E1Z985">
    <property type="interactions" value="298"/>
</dbReference>
<dbReference type="PROSITE" id="PS51746">
    <property type="entry name" value="PPM_2"/>
    <property type="match status" value="1"/>
</dbReference>
<dbReference type="STRING" id="554065.E1Z985"/>
<dbReference type="AlphaFoldDB" id="E1Z985"/>
<feature type="region of interest" description="Disordered" evidence="1">
    <location>
        <begin position="357"/>
        <end position="401"/>
    </location>
</feature>
<proteinExistence type="predicted"/>